<reference evidence="2 3" key="1">
    <citation type="submission" date="2024-05" db="EMBL/GenBank/DDBJ databases">
        <title>Long read based assembly of the Candida bracarensis genome reveals expanded adhesin content.</title>
        <authorList>
            <person name="Marcet-Houben M."/>
            <person name="Ksiezopolska E."/>
            <person name="Gabaldon T."/>
        </authorList>
    </citation>
    <scope>NUCLEOTIDE SEQUENCE [LARGE SCALE GENOMIC DNA]</scope>
    <source>
        <strain evidence="2 3">CBM6</strain>
    </source>
</reference>
<protein>
    <submittedName>
        <fullName evidence="2">Uncharacterized protein</fullName>
    </submittedName>
</protein>
<keyword evidence="3" id="KW-1185">Reference proteome</keyword>
<dbReference type="EMBL" id="JBEVYD010000005">
    <property type="protein sequence ID" value="KAL3233076.1"/>
    <property type="molecule type" value="Genomic_DNA"/>
</dbReference>
<keyword evidence="1" id="KW-0472">Membrane</keyword>
<dbReference type="Proteomes" id="UP001623330">
    <property type="component" value="Unassembled WGS sequence"/>
</dbReference>
<proteinExistence type="predicted"/>
<evidence type="ECO:0000256" key="1">
    <source>
        <dbReference type="SAM" id="Phobius"/>
    </source>
</evidence>
<gene>
    <name evidence="2" type="ORF">RNJ44_04992</name>
</gene>
<organism evidence="2 3">
    <name type="scientific">Nakaseomyces bracarensis</name>
    <dbReference type="NCBI Taxonomy" id="273131"/>
    <lineage>
        <taxon>Eukaryota</taxon>
        <taxon>Fungi</taxon>
        <taxon>Dikarya</taxon>
        <taxon>Ascomycota</taxon>
        <taxon>Saccharomycotina</taxon>
        <taxon>Saccharomycetes</taxon>
        <taxon>Saccharomycetales</taxon>
        <taxon>Saccharomycetaceae</taxon>
        <taxon>Nakaseomyces</taxon>
    </lineage>
</organism>
<evidence type="ECO:0000313" key="2">
    <source>
        <dbReference type="EMBL" id="KAL3233076.1"/>
    </source>
</evidence>
<sequence>MLFRPAGLNRMRNVMNSSVTRSLSSTARRQAQGRIGENWAVAETKRLGPQLIGWSAFIASTLGWPFAFYYWKAPRK</sequence>
<feature type="transmembrane region" description="Helical" evidence="1">
    <location>
        <begin position="51"/>
        <end position="71"/>
    </location>
</feature>
<accession>A0ABR4NWM5</accession>
<keyword evidence="1" id="KW-0812">Transmembrane</keyword>
<evidence type="ECO:0000313" key="3">
    <source>
        <dbReference type="Proteomes" id="UP001623330"/>
    </source>
</evidence>
<keyword evidence="1" id="KW-1133">Transmembrane helix</keyword>
<name>A0ABR4NWM5_9SACH</name>
<comment type="caution">
    <text evidence="2">The sequence shown here is derived from an EMBL/GenBank/DDBJ whole genome shotgun (WGS) entry which is preliminary data.</text>
</comment>